<feature type="compositionally biased region" description="Low complexity" evidence="1">
    <location>
        <begin position="312"/>
        <end position="326"/>
    </location>
</feature>
<dbReference type="InterPro" id="IPR018608">
    <property type="entry name" value="Gti1/Pac2"/>
</dbReference>
<gene>
    <name evidence="2" type="ORF">PSEUBRA_SCAF4g04852</name>
</gene>
<dbReference type="EMBL" id="KI545884">
    <property type="protein sequence ID" value="EST05712.1"/>
    <property type="molecule type" value="Genomic_DNA"/>
</dbReference>
<reference evidence="3" key="1">
    <citation type="journal article" date="2013" name="Genome Announc.">
        <title>Draft genome sequence of Pseudozyma brasiliensis sp. nov. strain GHG001, a high producer of endo-1,4-xylanase isolated from an insect pest of sugarcane.</title>
        <authorList>
            <person name="Oliveira J.V.D.C."/>
            <person name="dos Santos R.A.C."/>
            <person name="Borges T.A."/>
            <person name="Riano-Pachon D.M."/>
            <person name="Goldman G.H."/>
        </authorList>
    </citation>
    <scope>NUCLEOTIDE SEQUENCE [LARGE SCALE GENOMIC DNA]</scope>
    <source>
        <strain evidence="3">GHG001</strain>
    </source>
</reference>
<evidence type="ECO:0000313" key="2">
    <source>
        <dbReference type="EMBL" id="EST05712.1"/>
    </source>
</evidence>
<evidence type="ECO:0000313" key="3">
    <source>
        <dbReference type="Proteomes" id="UP000019377"/>
    </source>
</evidence>
<dbReference type="Proteomes" id="UP000019377">
    <property type="component" value="Unassembled WGS sequence"/>
</dbReference>
<dbReference type="AlphaFoldDB" id="V5GIB1"/>
<feature type="region of interest" description="Disordered" evidence="1">
    <location>
        <begin position="309"/>
        <end position="329"/>
    </location>
</feature>
<keyword evidence="3" id="KW-1185">Reference proteome</keyword>
<dbReference type="HOGENOM" id="CLU_671073_0_0_1"/>
<sequence>MGSNQNVTFQGYVHSTLDALLIFEGVRRGILPKITRRLRDDERKQIASGTIFVFDEQESSIKRWTDGMIWSPSRILNNFLVYREVEKKDPKPASDQPAFASSHSGFGMPGVSNDMSAHSSVRSVPLTLMSSSMDADAQLVPYRQEHTGYHALEVVPSSSHALYTDQDGFLGNHSYPYQSSQAHTQPQAAGMVGMLDNSAASSSAAAKREAELDRTIVGSLTSSYPFVRDGLCKKTISIQVEGSTQHLISYYKIDDVHNNRLATPSSLREISSLVISPIFLNKSNFRYPPIVETGPDNIPRYVAEATDNTMRSSGNMSSGGESYSSSDARHDGLARAASHSLTIYSPGMTSDTAHNDPHNQRYPHTIGGDGMLPIRPDELTRWAAIRAAMRRRATPLGLSRAQEKEGTLAA</sequence>
<dbReference type="PANTHER" id="PTHR28027">
    <property type="entry name" value="TRANSCRIPTIONAL REGULATOR MIT1"/>
    <property type="match status" value="1"/>
</dbReference>
<evidence type="ECO:0000256" key="1">
    <source>
        <dbReference type="SAM" id="MobiDB-lite"/>
    </source>
</evidence>
<dbReference type="OrthoDB" id="5572844at2759"/>
<feature type="region of interest" description="Disordered" evidence="1">
    <location>
        <begin position="344"/>
        <end position="370"/>
    </location>
</feature>
<protein>
    <recommendedName>
        <fullName evidence="4">Gluconate transport-inducing protein</fullName>
    </recommendedName>
</protein>
<name>V5GIB1_KALBG</name>
<evidence type="ECO:0008006" key="4">
    <source>
        <dbReference type="Google" id="ProtNLM"/>
    </source>
</evidence>
<dbReference type="eggNOG" id="KOG4476">
    <property type="taxonomic scope" value="Eukaryota"/>
</dbReference>
<accession>V5GIB1</accession>
<dbReference type="PANTHER" id="PTHR28027:SF2">
    <property type="entry name" value="TRANSCRIPTIONAL REGULATOR MIT1"/>
    <property type="match status" value="1"/>
</dbReference>
<proteinExistence type="predicted"/>
<organism evidence="2 3">
    <name type="scientific">Kalmanozyma brasiliensis (strain GHG001)</name>
    <name type="common">Yeast</name>
    <name type="synonym">Pseudozyma brasiliensis</name>
    <dbReference type="NCBI Taxonomy" id="1365824"/>
    <lineage>
        <taxon>Eukaryota</taxon>
        <taxon>Fungi</taxon>
        <taxon>Dikarya</taxon>
        <taxon>Basidiomycota</taxon>
        <taxon>Ustilaginomycotina</taxon>
        <taxon>Ustilaginomycetes</taxon>
        <taxon>Ustilaginales</taxon>
        <taxon>Ustilaginaceae</taxon>
        <taxon>Kalmanozyma</taxon>
    </lineage>
</organism>
<dbReference type="GO" id="GO:0003677">
    <property type="term" value="F:DNA binding"/>
    <property type="evidence" value="ECO:0007669"/>
    <property type="project" value="TreeGrafter"/>
</dbReference>
<dbReference type="Pfam" id="PF09729">
    <property type="entry name" value="Gti1_Pac2"/>
    <property type="match status" value="1"/>
</dbReference>